<accession>A0A319F903</accession>
<dbReference type="Proteomes" id="UP000248423">
    <property type="component" value="Unassembled WGS sequence"/>
</dbReference>
<reference evidence="2 3" key="1">
    <citation type="submission" date="2018-02" db="EMBL/GenBank/DDBJ databases">
        <title>The genomes of Aspergillus section Nigri reveals drivers in fungal speciation.</title>
        <authorList>
            <consortium name="DOE Joint Genome Institute"/>
            <person name="Vesth T.C."/>
            <person name="Nybo J."/>
            <person name="Theobald S."/>
            <person name="Brandl J."/>
            <person name="Frisvad J.C."/>
            <person name="Nielsen K.F."/>
            <person name="Lyhne E.K."/>
            <person name="Kogle M.E."/>
            <person name="Kuo A."/>
            <person name="Riley R."/>
            <person name="Clum A."/>
            <person name="Nolan M."/>
            <person name="Lipzen A."/>
            <person name="Salamov A."/>
            <person name="Henrissat B."/>
            <person name="Wiebenga A."/>
            <person name="De vries R.P."/>
            <person name="Grigoriev I.V."/>
            <person name="Mortensen U.H."/>
            <person name="Andersen M.R."/>
            <person name="Baker S.E."/>
        </authorList>
    </citation>
    <scope>NUCLEOTIDE SEQUENCE [LARGE SCALE GENOMIC DNA]</scope>
    <source>
        <strain evidence="2 3">CBS 121057</strain>
    </source>
</reference>
<dbReference type="VEuPathDB" id="FungiDB:BO78DRAFT_225221"/>
<feature type="region of interest" description="Disordered" evidence="1">
    <location>
        <begin position="1"/>
        <end position="175"/>
    </location>
</feature>
<dbReference type="EMBL" id="KZ826398">
    <property type="protein sequence ID" value="PYI02243.1"/>
    <property type="molecule type" value="Genomic_DNA"/>
</dbReference>
<feature type="compositionally biased region" description="Polar residues" evidence="1">
    <location>
        <begin position="981"/>
        <end position="1001"/>
    </location>
</feature>
<evidence type="ECO:0000313" key="2">
    <source>
        <dbReference type="EMBL" id="PYI02243.1"/>
    </source>
</evidence>
<feature type="compositionally biased region" description="Polar residues" evidence="1">
    <location>
        <begin position="342"/>
        <end position="351"/>
    </location>
</feature>
<feature type="compositionally biased region" description="Basic residues" evidence="1">
    <location>
        <begin position="453"/>
        <end position="467"/>
    </location>
</feature>
<feature type="compositionally biased region" description="Polar residues" evidence="1">
    <location>
        <begin position="387"/>
        <end position="397"/>
    </location>
</feature>
<dbReference type="OrthoDB" id="5394108at2759"/>
<protein>
    <submittedName>
        <fullName evidence="2">Uncharacterized protein</fullName>
    </submittedName>
</protein>
<feature type="region of interest" description="Disordered" evidence="1">
    <location>
        <begin position="625"/>
        <end position="774"/>
    </location>
</feature>
<proteinExistence type="predicted"/>
<feature type="region of interest" description="Disordered" evidence="1">
    <location>
        <begin position="367"/>
        <end position="611"/>
    </location>
</feature>
<evidence type="ECO:0000313" key="3">
    <source>
        <dbReference type="Proteomes" id="UP000248423"/>
    </source>
</evidence>
<sequence>MRTRSQQASPGGFLSLDDDRAPRRTRSTRSNAQQDTATSAQPAARAKPQRTAKKTAATTKKPTTKAQTRKTTTTKRATRQSTRNADKTTSDEESHPTHKDDDATTNISAAQKTTPEKKPETIESEVKLKSAFSENEDSTSEFHLRVSPVPPVPKDPFAVKDPKDPNDHDTLDSQGTRAASCLQEFIDALSVCSPLTERLRTPSLASEGEAEAVLAPRTAQESGATHSETSKTTDKLASKVSAPTPAAEECAFEQPAEPTVAEPMEVFLSTSSEQSNTASLASAAGSGGVAVVEDGQVGALITAFAKLSLDDLALRPSDEATVNLMESTTAPIGEPVEPSHITPRSDSASRQQWIREWAQQVPSTGYIHPITGQLVGGPSASVELAGESTSNSGSPTRQDGVRDYYLRKRRREVQVLSPLQEDQEPQSSPGPGSGVPNVVVSLGSPGNQPSTPCRKKLTQTPVTRKRARSESSDEEPNTPQTPAANKRRNLGAPGSTPYRPASRPRALTANITPYSERRRRRAVEKDGRIHSTAIRVSQLLAQQEADRRRQAAESSAPPSPFPGLPQTSFDFSVDKAHDVSQSQEQEHSLPEQPSTPQEPATPERTRGWNIRGLLNSVPRSFSRIIPSFGRSPEQTQVAVPPQPSSERVNRTLAPEVYSSASQNQAQSNRSSSGEPPQKRARRSWSLFPQPYDRSLYLGDLPKKESTVPSSTLISRPADKPLTQESKTQESTASDGQANAARARELVEVSEAEQSKEKKRKRSPSPDVIPNPPGCSYGLDLDYFCYSSESEGEQELSQPRTDQKKPDHSAKAAVRSALRSERPSSKKVRFDASPENTPSKLRLRARATDPYHGRHFIGMGNDSDAAAPESPTPASHVSDESPSRAGFVPNPQGTFQLDYDAFSDDTESSGSSSSANVPAPSPVPSSPNVARVGIPESVQSPDLRPTSRQAAAAPSTPAKIDEEALARARSQAEKYKPKTPSGLRTTSRYSSPLTATPDTVSASAPVATPTIASAVEPASEPEQQPSEDFGDDEFAREAQWLYENCPSGDLGDLVWPQPVTYEEQGFSPEAINLVNEIWDPATIDYAFANIWTPGLEAFKRDLELSVSEATQA</sequence>
<feature type="compositionally biased region" description="Low complexity" evidence="1">
    <location>
        <begin position="658"/>
        <end position="672"/>
    </location>
</feature>
<feature type="compositionally biased region" description="Basic and acidic residues" evidence="1">
    <location>
        <begin position="84"/>
        <end position="102"/>
    </location>
</feature>
<name>A0A319F903_ASPSB</name>
<feature type="compositionally biased region" description="Low complexity" evidence="1">
    <location>
        <begin position="54"/>
        <end position="71"/>
    </location>
</feature>
<dbReference type="AlphaFoldDB" id="A0A319F903"/>
<feature type="compositionally biased region" description="Basic and acidic residues" evidence="1">
    <location>
        <begin position="817"/>
        <end position="831"/>
    </location>
</feature>
<feature type="compositionally biased region" description="Polar residues" evidence="1">
    <location>
        <begin position="722"/>
        <end position="736"/>
    </location>
</feature>
<feature type="region of interest" description="Disordered" evidence="1">
    <location>
        <begin position="202"/>
        <end position="264"/>
    </location>
</feature>
<feature type="region of interest" description="Disordered" evidence="1">
    <location>
        <begin position="788"/>
        <end position="1004"/>
    </location>
</feature>
<keyword evidence="3" id="KW-1185">Reference proteome</keyword>
<feature type="compositionally biased region" description="Basic and acidic residues" evidence="1">
    <location>
        <begin position="800"/>
        <end position="809"/>
    </location>
</feature>
<gene>
    <name evidence="2" type="ORF">BO78DRAFT_225221</name>
</gene>
<evidence type="ECO:0000256" key="1">
    <source>
        <dbReference type="SAM" id="MobiDB-lite"/>
    </source>
</evidence>
<feature type="compositionally biased region" description="Low complexity" evidence="1">
    <location>
        <begin position="425"/>
        <end position="446"/>
    </location>
</feature>
<feature type="compositionally biased region" description="Polar residues" evidence="1">
    <location>
        <begin position="28"/>
        <end position="39"/>
    </location>
</feature>
<feature type="compositionally biased region" description="Polar residues" evidence="1">
    <location>
        <begin position="104"/>
        <end position="113"/>
    </location>
</feature>
<organism evidence="2 3">
    <name type="scientific">Aspergillus sclerotiicarbonarius (strain CBS 121057 / IBT 28362)</name>
    <dbReference type="NCBI Taxonomy" id="1448318"/>
    <lineage>
        <taxon>Eukaryota</taxon>
        <taxon>Fungi</taxon>
        <taxon>Dikarya</taxon>
        <taxon>Ascomycota</taxon>
        <taxon>Pezizomycotina</taxon>
        <taxon>Eurotiomycetes</taxon>
        <taxon>Eurotiomycetidae</taxon>
        <taxon>Eurotiales</taxon>
        <taxon>Aspergillaceae</taxon>
        <taxon>Aspergillus</taxon>
        <taxon>Aspergillus subgen. Circumdati</taxon>
    </lineage>
</organism>
<feature type="compositionally biased region" description="Basic and acidic residues" evidence="1">
    <location>
        <begin position="572"/>
        <end position="589"/>
    </location>
</feature>
<feature type="region of interest" description="Disordered" evidence="1">
    <location>
        <begin position="327"/>
        <end position="351"/>
    </location>
</feature>
<feature type="compositionally biased region" description="Basic and acidic residues" evidence="1">
    <location>
        <begin position="114"/>
        <end position="128"/>
    </location>
</feature>
<feature type="compositionally biased region" description="Low complexity" evidence="1">
    <location>
        <begin position="907"/>
        <end position="917"/>
    </location>
</feature>
<feature type="compositionally biased region" description="Basic and acidic residues" evidence="1">
    <location>
        <begin position="157"/>
        <end position="171"/>
    </location>
</feature>
<feature type="compositionally biased region" description="Basic and acidic residues" evidence="1">
    <location>
        <begin position="958"/>
        <end position="975"/>
    </location>
</feature>
<dbReference type="STRING" id="1448318.A0A319F903"/>
<feature type="compositionally biased region" description="Basic and acidic residues" evidence="1">
    <location>
        <begin position="228"/>
        <end position="237"/>
    </location>
</feature>